<proteinExistence type="predicted"/>
<evidence type="ECO:0000256" key="4">
    <source>
        <dbReference type="ARBA" id="ARBA00022833"/>
    </source>
</evidence>
<sequence length="166" mass="16938">MAEAAPISAPRLFIAASDLALLKTCAAGAYPLECCGLLVGHDGFPGGPPGGSSVADRTVIRVVPAGNCADQPARTFEIDPAVHIALLRALRQQGGAGGYLIGHYHSHPDAPPVPSARDLAQAMEPGAVWLIIAANASGGGEIRAWRALGDDAGVNGFQPMKLTALE</sequence>
<dbReference type="Pfam" id="PF14464">
    <property type="entry name" value="Prok-JAB"/>
    <property type="match status" value="1"/>
</dbReference>
<dbReference type="EMBL" id="PIUM01000001">
    <property type="protein sequence ID" value="PKU26457.1"/>
    <property type="molecule type" value="Genomic_DNA"/>
</dbReference>
<dbReference type="SUPFAM" id="SSF102712">
    <property type="entry name" value="JAB1/MPN domain"/>
    <property type="match status" value="1"/>
</dbReference>
<keyword evidence="4" id="KW-0862">Zinc</keyword>
<keyword evidence="5" id="KW-0482">Metalloprotease</keyword>
<gene>
    <name evidence="7" type="ORF">CWS72_01015</name>
</gene>
<dbReference type="InterPro" id="IPR028090">
    <property type="entry name" value="JAB_dom_prok"/>
</dbReference>
<reference evidence="8" key="1">
    <citation type="submission" date="2017-12" db="EMBL/GenBank/DDBJ databases">
        <title>Draft genome sequence of Telmatospirillum siberiense 26-4b1T, an acidotolerant peatland alphaproteobacterium potentially involved in sulfur cycling.</title>
        <authorList>
            <person name="Hausmann B."/>
            <person name="Pjevac P."/>
            <person name="Schreck K."/>
            <person name="Herbold C.W."/>
            <person name="Daims H."/>
            <person name="Wagner M."/>
            <person name="Pester M."/>
            <person name="Loy A."/>
        </authorList>
    </citation>
    <scope>NUCLEOTIDE SEQUENCE [LARGE SCALE GENOMIC DNA]</scope>
    <source>
        <strain evidence="8">26-4b1</strain>
    </source>
</reference>
<dbReference type="GO" id="GO:0008235">
    <property type="term" value="F:metalloexopeptidase activity"/>
    <property type="evidence" value="ECO:0007669"/>
    <property type="project" value="TreeGrafter"/>
</dbReference>
<dbReference type="InterPro" id="IPR051929">
    <property type="entry name" value="VirAsm_ModProt"/>
</dbReference>
<evidence type="ECO:0000256" key="1">
    <source>
        <dbReference type="ARBA" id="ARBA00022670"/>
    </source>
</evidence>
<evidence type="ECO:0000313" key="7">
    <source>
        <dbReference type="EMBL" id="PKU26457.1"/>
    </source>
</evidence>
<evidence type="ECO:0000256" key="5">
    <source>
        <dbReference type="ARBA" id="ARBA00023049"/>
    </source>
</evidence>
<organism evidence="7 8">
    <name type="scientific">Telmatospirillum siberiense</name>
    <dbReference type="NCBI Taxonomy" id="382514"/>
    <lineage>
        <taxon>Bacteria</taxon>
        <taxon>Pseudomonadati</taxon>
        <taxon>Pseudomonadota</taxon>
        <taxon>Alphaproteobacteria</taxon>
        <taxon>Rhodospirillales</taxon>
        <taxon>Rhodospirillaceae</taxon>
        <taxon>Telmatospirillum</taxon>
    </lineage>
</organism>
<evidence type="ECO:0000256" key="3">
    <source>
        <dbReference type="ARBA" id="ARBA00022801"/>
    </source>
</evidence>
<dbReference type="Gene3D" id="3.40.140.10">
    <property type="entry name" value="Cytidine Deaminase, domain 2"/>
    <property type="match status" value="1"/>
</dbReference>
<evidence type="ECO:0000256" key="2">
    <source>
        <dbReference type="ARBA" id="ARBA00022723"/>
    </source>
</evidence>
<keyword evidence="8" id="KW-1185">Reference proteome</keyword>
<dbReference type="Proteomes" id="UP000233293">
    <property type="component" value="Unassembled WGS sequence"/>
</dbReference>
<evidence type="ECO:0000259" key="6">
    <source>
        <dbReference type="PROSITE" id="PS50249"/>
    </source>
</evidence>
<accession>A0A2N3Q1C8</accession>
<dbReference type="GO" id="GO:0008270">
    <property type="term" value="F:zinc ion binding"/>
    <property type="evidence" value="ECO:0007669"/>
    <property type="project" value="TreeGrafter"/>
</dbReference>
<dbReference type="OrthoDB" id="9802958at2"/>
<dbReference type="PANTHER" id="PTHR34858:SF1">
    <property type="entry name" value="CYSO-CYSTEINE PEPTIDASE"/>
    <property type="match status" value="1"/>
</dbReference>
<dbReference type="GO" id="GO:0006508">
    <property type="term" value="P:proteolysis"/>
    <property type="evidence" value="ECO:0007669"/>
    <property type="project" value="UniProtKB-KW"/>
</dbReference>
<dbReference type="RefSeq" id="WP_101248688.1">
    <property type="nucleotide sequence ID" value="NZ_PIUM01000001.1"/>
</dbReference>
<dbReference type="InterPro" id="IPR037518">
    <property type="entry name" value="MPN"/>
</dbReference>
<evidence type="ECO:0000313" key="8">
    <source>
        <dbReference type="Proteomes" id="UP000233293"/>
    </source>
</evidence>
<keyword evidence="2" id="KW-0479">Metal-binding</keyword>
<name>A0A2N3Q1C8_9PROT</name>
<feature type="domain" description="MPN" evidence="6">
    <location>
        <begin position="6"/>
        <end position="151"/>
    </location>
</feature>
<dbReference type="PROSITE" id="PS50249">
    <property type="entry name" value="MPN"/>
    <property type="match status" value="1"/>
</dbReference>
<dbReference type="AlphaFoldDB" id="A0A2N3Q1C8"/>
<dbReference type="CDD" id="cd08070">
    <property type="entry name" value="MPN_like"/>
    <property type="match status" value="1"/>
</dbReference>
<keyword evidence="1" id="KW-0645">Protease</keyword>
<protein>
    <recommendedName>
        <fullName evidence="6">MPN domain-containing protein</fullName>
    </recommendedName>
</protein>
<dbReference type="PANTHER" id="PTHR34858">
    <property type="entry name" value="CYSO-CYSTEINE PEPTIDASE"/>
    <property type="match status" value="1"/>
</dbReference>
<keyword evidence="3" id="KW-0378">Hydrolase</keyword>
<comment type="caution">
    <text evidence="7">The sequence shown here is derived from an EMBL/GenBank/DDBJ whole genome shotgun (WGS) entry which is preliminary data.</text>
</comment>